<sequence length="284" mass="32710">MENTKSDEWTEEKCIQLIREFRARPVLWDPKDAFFFKKTLKPVAWREIGTIINCDPDACKHKMVVLMSSFRREKAKIMHGLADRNADGSGNSYKSTWFAFKEMAFLMDKDNERKRQLLGEENVEDDDEPSIKKVVMQHYIEPPIKKDARHCKAPLVVKHLTKKVMEAAREEASTTPPPQSNSPFLCQTPLSSAGTTPALRQTLSDRDEEIKSFATFIGNKMKRYSDETKNAVQQAICEIIFKADQQVFESSNYEKYTLIDASDPLDKHFETPEVKTQILYSDSE</sequence>
<dbReference type="EMBL" id="JH668315">
    <property type="protein sequence ID" value="KAG6444990.1"/>
    <property type="molecule type" value="Genomic_DNA"/>
</dbReference>
<protein>
    <recommendedName>
        <fullName evidence="1">MADF domain-containing protein</fullName>
    </recommendedName>
</protein>
<reference evidence="2" key="2">
    <citation type="submission" date="2020-12" db="EMBL/GenBank/DDBJ databases">
        <authorList>
            <person name="Kanost M."/>
        </authorList>
    </citation>
    <scope>NUCLEOTIDE SEQUENCE</scope>
</reference>
<dbReference type="Proteomes" id="UP000791440">
    <property type="component" value="Unassembled WGS sequence"/>
</dbReference>
<dbReference type="PANTHER" id="PTHR21505">
    <property type="entry name" value="MADF DOMAIN-CONTAINING PROTEIN-RELATED"/>
    <property type="match status" value="1"/>
</dbReference>
<dbReference type="SMART" id="SM00595">
    <property type="entry name" value="MADF"/>
    <property type="match status" value="1"/>
</dbReference>
<keyword evidence="3" id="KW-1185">Reference proteome</keyword>
<name>A0A921YTH4_MANSE</name>
<dbReference type="PANTHER" id="PTHR21505:SF15">
    <property type="entry name" value="RE18252P"/>
    <property type="match status" value="1"/>
</dbReference>
<accession>A0A921YTH4</accession>
<evidence type="ECO:0000313" key="2">
    <source>
        <dbReference type="EMBL" id="KAG6444990.1"/>
    </source>
</evidence>
<evidence type="ECO:0000313" key="3">
    <source>
        <dbReference type="Proteomes" id="UP000791440"/>
    </source>
</evidence>
<dbReference type="AlphaFoldDB" id="A0A921YTH4"/>
<gene>
    <name evidence="2" type="ORF">O3G_MSEX003708</name>
</gene>
<dbReference type="PROSITE" id="PS51029">
    <property type="entry name" value="MADF"/>
    <property type="match status" value="1"/>
</dbReference>
<feature type="domain" description="MADF" evidence="1">
    <location>
        <begin position="16"/>
        <end position="111"/>
    </location>
</feature>
<organism evidence="2 3">
    <name type="scientific">Manduca sexta</name>
    <name type="common">Tobacco hawkmoth</name>
    <name type="synonym">Tobacco hornworm</name>
    <dbReference type="NCBI Taxonomy" id="7130"/>
    <lineage>
        <taxon>Eukaryota</taxon>
        <taxon>Metazoa</taxon>
        <taxon>Ecdysozoa</taxon>
        <taxon>Arthropoda</taxon>
        <taxon>Hexapoda</taxon>
        <taxon>Insecta</taxon>
        <taxon>Pterygota</taxon>
        <taxon>Neoptera</taxon>
        <taxon>Endopterygota</taxon>
        <taxon>Lepidoptera</taxon>
        <taxon>Glossata</taxon>
        <taxon>Ditrysia</taxon>
        <taxon>Bombycoidea</taxon>
        <taxon>Sphingidae</taxon>
        <taxon>Sphinginae</taxon>
        <taxon>Sphingini</taxon>
        <taxon>Manduca</taxon>
    </lineage>
</organism>
<reference evidence="2" key="1">
    <citation type="journal article" date="2016" name="Insect Biochem. Mol. Biol.">
        <title>Multifaceted biological insights from a draft genome sequence of the tobacco hornworm moth, Manduca sexta.</title>
        <authorList>
            <person name="Kanost M.R."/>
            <person name="Arrese E.L."/>
            <person name="Cao X."/>
            <person name="Chen Y.R."/>
            <person name="Chellapilla S."/>
            <person name="Goldsmith M.R."/>
            <person name="Grosse-Wilde E."/>
            <person name="Heckel D.G."/>
            <person name="Herndon N."/>
            <person name="Jiang H."/>
            <person name="Papanicolaou A."/>
            <person name="Qu J."/>
            <person name="Soulages J.L."/>
            <person name="Vogel H."/>
            <person name="Walters J."/>
            <person name="Waterhouse R.M."/>
            <person name="Ahn S.J."/>
            <person name="Almeida F.C."/>
            <person name="An C."/>
            <person name="Aqrawi P."/>
            <person name="Bretschneider A."/>
            <person name="Bryant W.B."/>
            <person name="Bucks S."/>
            <person name="Chao H."/>
            <person name="Chevignon G."/>
            <person name="Christen J.M."/>
            <person name="Clarke D.F."/>
            <person name="Dittmer N.T."/>
            <person name="Ferguson L.C.F."/>
            <person name="Garavelou S."/>
            <person name="Gordon K.H.J."/>
            <person name="Gunaratna R.T."/>
            <person name="Han Y."/>
            <person name="Hauser F."/>
            <person name="He Y."/>
            <person name="Heidel-Fischer H."/>
            <person name="Hirsh A."/>
            <person name="Hu Y."/>
            <person name="Jiang H."/>
            <person name="Kalra D."/>
            <person name="Klinner C."/>
            <person name="Konig C."/>
            <person name="Kovar C."/>
            <person name="Kroll A.R."/>
            <person name="Kuwar S.S."/>
            <person name="Lee S.L."/>
            <person name="Lehman R."/>
            <person name="Li K."/>
            <person name="Li Z."/>
            <person name="Liang H."/>
            <person name="Lovelace S."/>
            <person name="Lu Z."/>
            <person name="Mansfield J.H."/>
            <person name="McCulloch K.J."/>
            <person name="Mathew T."/>
            <person name="Morton B."/>
            <person name="Muzny D.M."/>
            <person name="Neunemann D."/>
            <person name="Ongeri F."/>
            <person name="Pauchet Y."/>
            <person name="Pu L.L."/>
            <person name="Pyrousis I."/>
            <person name="Rao X.J."/>
            <person name="Redding A."/>
            <person name="Roesel C."/>
            <person name="Sanchez-Gracia A."/>
            <person name="Schaack S."/>
            <person name="Shukla A."/>
            <person name="Tetreau G."/>
            <person name="Wang Y."/>
            <person name="Xiong G.H."/>
            <person name="Traut W."/>
            <person name="Walsh T.K."/>
            <person name="Worley K.C."/>
            <person name="Wu D."/>
            <person name="Wu W."/>
            <person name="Wu Y.Q."/>
            <person name="Zhang X."/>
            <person name="Zou Z."/>
            <person name="Zucker H."/>
            <person name="Briscoe A.D."/>
            <person name="Burmester T."/>
            <person name="Clem R.J."/>
            <person name="Feyereisen R."/>
            <person name="Grimmelikhuijzen C.J.P."/>
            <person name="Hamodrakas S.J."/>
            <person name="Hansson B.S."/>
            <person name="Huguet E."/>
            <person name="Jermiin L.S."/>
            <person name="Lan Q."/>
            <person name="Lehman H.K."/>
            <person name="Lorenzen M."/>
            <person name="Merzendorfer H."/>
            <person name="Michalopoulos I."/>
            <person name="Morton D.B."/>
            <person name="Muthukrishnan S."/>
            <person name="Oakeshott J.G."/>
            <person name="Palmer W."/>
            <person name="Park Y."/>
            <person name="Passarelli A.L."/>
            <person name="Rozas J."/>
            <person name="Schwartz L.M."/>
            <person name="Smith W."/>
            <person name="Southgate A."/>
            <person name="Vilcinskas A."/>
            <person name="Vogt R."/>
            <person name="Wang P."/>
            <person name="Werren J."/>
            <person name="Yu X.Q."/>
            <person name="Zhou J.J."/>
            <person name="Brown S.J."/>
            <person name="Scherer S.E."/>
            <person name="Richards S."/>
            <person name="Blissard G.W."/>
        </authorList>
    </citation>
    <scope>NUCLEOTIDE SEQUENCE</scope>
</reference>
<dbReference type="InterPro" id="IPR006578">
    <property type="entry name" value="MADF-dom"/>
</dbReference>
<dbReference type="Pfam" id="PF10545">
    <property type="entry name" value="MADF_DNA_bdg"/>
    <property type="match status" value="1"/>
</dbReference>
<dbReference type="OrthoDB" id="7408914at2759"/>
<proteinExistence type="predicted"/>
<comment type="caution">
    <text evidence="2">The sequence shown here is derived from an EMBL/GenBank/DDBJ whole genome shotgun (WGS) entry which is preliminary data.</text>
</comment>
<evidence type="ECO:0000259" key="1">
    <source>
        <dbReference type="PROSITE" id="PS51029"/>
    </source>
</evidence>